<dbReference type="RefSeq" id="WP_103906230.1">
    <property type="nucleotide sequence ID" value="NZ_CP049246.1"/>
</dbReference>
<feature type="chain" id="PRO_5009290644" description="GLPGLI family protein" evidence="1">
    <location>
        <begin position="21"/>
        <end position="200"/>
    </location>
</feature>
<evidence type="ECO:0000256" key="1">
    <source>
        <dbReference type="SAM" id="SignalP"/>
    </source>
</evidence>
<keyword evidence="1" id="KW-0732">Signal</keyword>
<evidence type="ECO:0000313" key="3">
    <source>
        <dbReference type="Proteomes" id="UP000236731"/>
    </source>
</evidence>
<organism evidence="2 3">
    <name type="scientific">Sphingobacterium lactis</name>
    <dbReference type="NCBI Taxonomy" id="797291"/>
    <lineage>
        <taxon>Bacteria</taxon>
        <taxon>Pseudomonadati</taxon>
        <taxon>Bacteroidota</taxon>
        <taxon>Sphingobacteriia</taxon>
        <taxon>Sphingobacteriales</taxon>
        <taxon>Sphingobacteriaceae</taxon>
        <taxon>Sphingobacterium</taxon>
    </lineage>
</organism>
<feature type="signal peptide" evidence="1">
    <location>
        <begin position="1"/>
        <end position="20"/>
    </location>
</feature>
<dbReference type="Proteomes" id="UP000236731">
    <property type="component" value="Unassembled WGS sequence"/>
</dbReference>
<sequence>MKYILLLLTILAISTQFSQAQDSYIVMNSGDTVFGKFGMYQAKSITFTPKDGQRMKYLAQDIKSAYNGKKSLKYIQINNINDENGEPILLQSLTSGPIYVVEFVSRNVGPMASYGTGGPGIGINVSKTTEVFAITADGNPTYLFSKDILGRQIKRNHENLLNLLDSDPEIAKEIQSSDNKNLKSKEIIQLIERFNTNQSK</sequence>
<evidence type="ECO:0000313" key="2">
    <source>
        <dbReference type="EMBL" id="SEG24839.1"/>
    </source>
</evidence>
<name>A0A1H5YL12_9SPHI</name>
<dbReference type="EMBL" id="FNUT01000006">
    <property type="protein sequence ID" value="SEG24839.1"/>
    <property type="molecule type" value="Genomic_DNA"/>
</dbReference>
<protein>
    <recommendedName>
        <fullName evidence="4">GLPGLI family protein</fullName>
    </recommendedName>
</protein>
<reference evidence="3" key="1">
    <citation type="submission" date="2016-10" db="EMBL/GenBank/DDBJ databases">
        <authorList>
            <person name="Varghese N."/>
            <person name="Submissions S."/>
        </authorList>
    </citation>
    <scope>NUCLEOTIDE SEQUENCE [LARGE SCALE GENOMIC DNA]</scope>
    <source>
        <strain evidence="3">DSM 22361</strain>
    </source>
</reference>
<evidence type="ECO:0008006" key="4">
    <source>
        <dbReference type="Google" id="ProtNLM"/>
    </source>
</evidence>
<keyword evidence="3" id="KW-1185">Reference proteome</keyword>
<dbReference type="AlphaFoldDB" id="A0A1H5YL12"/>
<gene>
    <name evidence="2" type="ORF">SAMN05421877_10646</name>
</gene>
<proteinExistence type="predicted"/>
<accession>A0A1H5YL12</accession>